<dbReference type="AlphaFoldDB" id="A0A4U3KTE2"/>
<dbReference type="InterPro" id="IPR019903">
    <property type="entry name" value="RIC_family"/>
</dbReference>
<keyword evidence="4" id="KW-0408">Iron</keyword>
<protein>
    <recommendedName>
        <fullName evidence="5">Hemerythrin-like domain-containing protein</fullName>
    </recommendedName>
</protein>
<organism evidence="6 7">
    <name type="scientific">Ilyomonas limi</name>
    <dbReference type="NCBI Taxonomy" id="2575867"/>
    <lineage>
        <taxon>Bacteria</taxon>
        <taxon>Pseudomonadati</taxon>
        <taxon>Bacteroidota</taxon>
        <taxon>Chitinophagia</taxon>
        <taxon>Chitinophagales</taxon>
        <taxon>Chitinophagaceae</taxon>
        <taxon>Ilyomonas</taxon>
    </lineage>
</organism>
<comment type="caution">
    <text evidence="6">The sequence shown here is derived from an EMBL/GenBank/DDBJ whole genome shotgun (WGS) entry which is preliminary data.</text>
</comment>
<evidence type="ECO:0000256" key="1">
    <source>
        <dbReference type="ARBA" id="ARBA00004496"/>
    </source>
</evidence>
<dbReference type="PANTHER" id="PTHR36438:SF1">
    <property type="entry name" value="IRON-SULFUR CLUSTER REPAIR PROTEIN YTFE"/>
    <property type="match status" value="1"/>
</dbReference>
<dbReference type="PANTHER" id="PTHR36438">
    <property type="entry name" value="IRON-SULFUR CLUSTER REPAIR PROTEIN YTFE"/>
    <property type="match status" value="1"/>
</dbReference>
<proteinExistence type="predicted"/>
<dbReference type="Proteomes" id="UP000305848">
    <property type="component" value="Unassembled WGS sequence"/>
</dbReference>
<gene>
    <name evidence="6" type="ORF">FC093_21015</name>
</gene>
<dbReference type="InterPro" id="IPR012312">
    <property type="entry name" value="Hemerythrin-like"/>
</dbReference>
<keyword evidence="2" id="KW-0963">Cytoplasm</keyword>
<feature type="domain" description="Hemerythrin-like" evidence="5">
    <location>
        <begin position="68"/>
        <end position="220"/>
    </location>
</feature>
<evidence type="ECO:0000313" key="6">
    <source>
        <dbReference type="EMBL" id="TKK64989.1"/>
    </source>
</evidence>
<evidence type="ECO:0000256" key="3">
    <source>
        <dbReference type="ARBA" id="ARBA00022723"/>
    </source>
</evidence>
<evidence type="ECO:0000256" key="2">
    <source>
        <dbReference type="ARBA" id="ARBA00022490"/>
    </source>
</evidence>
<dbReference type="Pfam" id="PF01814">
    <property type="entry name" value="Hemerythrin"/>
    <property type="match status" value="1"/>
</dbReference>
<dbReference type="GO" id="GO:0005737">
    <property type="term" value="C:cytoplasm"/>
    <property type="evidence" value="ECO:0007669"/>
    <property type="project" value="UniProtKB-SubCell"/>
</dbReference>
<dbReference type="RefSeq" id="WP_137263788.1">
    <property type="nucleotide sequence ID" value="NZ_SZQL01000025.1"/>
</dbReference>
<dbReference type="EMBL" id="SZQL01000025">
    <property type="protein sequence ID" value="TKK64989.1"/>
    <property type="molecule type" value="Genomic_DNA"/>
</dbReference>
<dbReference type="GO" id="GO:0046872">
    <property type="term" value="F:metal ion binding"/>
    <property type="evidence" value="ECO:0007669"/>
    <property type="project" value="UniProtKB-KW"/>
</dbReference>
<evidence type="ECO:0000313" key="7">
    <source>
        <dbReference type="Proteomes" id="UP000305848"/>
    </source>
</evidence>
<comment type="subcellular location">
    <subcellularLocation>
        <location evidence="1">Cytoplasm</location>
    </subcellularLocation>
</comment>
<keyword evidence="7" id="KW-1185">Reference proteome</keyword>
<evidence type="ECO:0000259" key="5">
    <source>
        <dbReference type="Pfam" id="PF01814"/>
    </source>
</evidence>
<keyword evidence="3" id="KW-0479">Metal-binding</keyword>
<name>A0A4U3KTE2_9BACT</name>
<dbReference type="Gene3D" id="1.20.120.520">
    <property type="entry name" value="nmb1532 protein domain like"/>
    <property type="match status" value="1"/>
</dbReference>
<reference evidence="6 7" key="1">
    <citation type="submission" date="2019-05" db="EMBL/GenBank/DDBJ databases">
        <title>Panacibacter sp. strain 17mud1-8 Genome sequencing and assembly.</title>
        <authorList>
            <person name="Chhetri G."/>
        </authorList>
    </citation>
    <scope>NUCLEOTIDE SEQUENCE [LARGE SCALE GENOMIC DNA]</scope>
    <source>
        <strain evidence="6 7">17mud1-8</strain>
    </source>
</reference>
<dbReference type="OrthoDB" id="9797132at2"/>
<sequence>MSTKQLTITLGDFAAKDSRIAAVLRSETSLCYDANKTGQLQSVLEQSTTGKAIALQELYTWDIEMLIDYIIDFHHQYVKDNAVIIYNLAQKVMYRHSENHPEFKKLASQIFLFLHGLLNHLTKEEKLLFPEMKQLIKNKKITGTAIYTTLDLIKDAVILMQKQHLVAEEDLNVFRELTNDYQVPEDTCALCNLLFKKMSEFENDLLMHIYLENKILFPKLIAMNEALN</sequence>
<evidence type="ECO:0000256" key="4">
    <source>
        <dbReference type="ARBA" id="ARBA00023004"/>
    </source>
</evidence>
<accession>A0A4U3KTE2</accession>